<dbReference type="InterPro" id="IPR000504">
    <property type="entry name" value="RRM_dom"/>
</dbReference>
<reference evidence="7 8" key="1">
    <citation type="journal article" date="2007" name="Proc. Natl. Acad. Sci. U.S.A.">
        <title>Dandruff-associated Malassezia genomes reveal convergent and divergent virulence traits shared with plant and human fungal pathogens.</title>
        <authorList>
            <person name="Xu J."/>
            <person name="Saunders C.W."/>
            <person name="Hu P."/>
            <person name="Grant R.A."/>
            <person name="Boekhout T."/>
            <person name="Kuramae E.E."/>
            <person name="Kronstad J.W."/>
            <person name="Deangelis Y.M."/>
            <person name="Reeder N.L."/>
            <person name="Johnstone K.R."/>
            <person name="Leland M."/>
            <person name="Fieno A.M."/>
            <person name="Begley W.M."/>
            <person name="Sun Y."/>
            <person name="Lacey M.P."/>
            <person name="Chaudhary T."/>
            <person name="Keough T."/>
            <person name="Chu L."/>
            <person name="Sears R."/>
            <person name="Yuan B."/>
            <person name="Dawson T.L.Jr."/>
        </authorList>
    </citation>
    <scope>NUCLEOTIDE SEQUENCE [LARGE SCALE GENOMIC DNA]</scope>
    <source>
        <strain evidence="8">ATCC MYA-4612 / CBS 7966</strain>
    </source>
</reference>
<feature type="domain" description="PUM-HD" evidence="6">
    <location>
        <begin position="581"/>
        <end position="936"/>
    </location>
</feature>
<dbReference type="InterPro" id="IPR052645">
    <property type="entry name" value="Pumilio_domain_protein"/>
</dbReference>
<evidence type="ECO:0000256" key="3">
    <source>
        <dbReference type="PROSITE-ProRule" id="PRU00317"/>
    </source>
</evidence>
<organism evidence="7 8">
    <name type="scientific">Malassezia globosa (strain ATCC MYA-4612 / CBS 7966)</name>
    <name type="common">Dandruff-associated fungus</name>
    <dbReference type="NCBI Taxonomy" id="425265"/>
    <lineage>
        <taxon>Eukaryota</taxon>
        <taxon>Fungi</taxon>
        <taxon>Dikarya</taxon>
        <taxon>Basidiomycota</taxon>
        <taxon>Ustilaginomycotina</taxon>
        <taxon>Malasseziomycetes</taxon>
        <taxon>Malasseziales</taxon>
        <taxon>Malasseziaceae</taxon>
        <taxon>Malassezia</taxon>
    </lineage>
</organism>
<dbReference type="PROSITE" id="PS50302">
    <property type="entry name" value="PUM"/>
    <property type="match status" value="3"/>
</dbReference>
<feature type="region of interest" description="Disordered" evidence="4">
    <location>
        <begin position="1"/>
        <end position="138"/>
    </location>
</feature>
<dbReference type="VEuPathDB" id="FungiDB:MGL_2233"/>
<protein>
    <recommendedName>
        <fullName evidence="9">PUM-HD domain-containing protein</fullName>
    </recommendedName>
</protein>
<feature type="compositionally biased region" description="Low complexity" evidence="4">
    <location>
        <begin position="959"/>
        <end position="982"/>
    </location>
</feature>
<evidence type="ECO:0000259" key="5">
    <source>
        <dbReference type="PROSITE" id="PS50102"/>
    </source>
</evidence>
<dbReference type="InterPro" id="IPR035979">
    <property type="entry name" value="RBD_domain_sf"/>
</dbReference>
<keyword evidence="1" id="KW-0677">Repeat</keyword>
<feature type="repeat" description="Pumilio" evidence="3">
    <location>
        <begin position="718"/>
        <end position="756"/>
    </location>
</feature>
<evidence type="ECO:0000256" key="4">
    <source>
        <dbReference type="SAM" id="MobiDB-lite"/>
    </source>
</evidence>
<dbReference type="AlphaFoldDB" id="A8Q2T6"/>
<dbReference type="Gene3D" id="3.30.70.330">
    <property type="match status" value="1"/>
</dbReference>
<keyword evidence="2" id="KW-0694">RNA-binding</keyword>
<accession>A8Q2T6</accession>
<dbReference type="GeneID" id="5854744"/>
<feature type="region of interest" description="Disordered" evidence="4">
    <location>
        <begin position="341"/>
        <end position="360"/>
    </location>
</feature>
<dbReference type="PANTHER" id="PTHR47093">
    <property type="entry name" value="PROTEIN JSN1-RELATED"/>
    <property type="match status" value="1"/>
</dbReference>
<feature type="compositionally biased region" description="Polar residues" evidence="4">
    <location>
        <begin position="342"/>
        <end position="352"/>
    </location>
</feature>
<feature type="domain" description="RRM" evidence="5">
    <location>
        <begin position="361"/>
        <end position="440"/>
    </location>
</feature>
<dbReference type="SUPFAM" id="SSF54928">
    <property type="entry name" value="RNA-binding domain, RBD"/>
    <property type="match status" value="1"/>
</dbReference>
<dbReference type="CDD" id="cd00590">
    <property type="entry name" value="RRM_SF"/>
    <property type="match status" value="1"/>
</dbReference>
<dbReference type="Proteomes" id="UP000008837">
    <property type="component" value="Unassembled WGS sequence"/>
</dbReference>
<dbReference type="InterPro" id="IPR033133">
    <property type="entry name" value="PUM-HD"/>
</dbReference>
<dbReference type="InterPro" id="IPR011989">
    <property type="entry name" value="ARM-like"/>
</dbReference>
<gene>
    <name evidence="7" type="ORF">MGL_2233</name>
</gene>
<dbReference type="PROSITE" id="PS50303">
    <property type="entry name" value="PUM_HD"/>
    <property type="match status" value="1"/>
</dbReference>
<feature type="region of interest" description="Disordered" evidence="4">
    <location>
        <begin position="946"/>
        <end position="995"/>
    </location>
</feature>
<dbReference type="InParanoid" id="A8Q2T6"/>
<evidence type="ECO:0000256" key="2">
    <source>
        <dbReference type="PROSITE-ProRule" id="PRU00176"/>
    </source>
</evidence>
<proteinExistence type="predicted"/>
<dbReference type="SUPFAM" id="SSF48371">
    <property type="entry name" value="ARM repeat"/>
    <property type="match status" value="1"/>
</dbReference>
<feature type="compositionally biased region" description="Polar residues" evidence="4">
    <location>
        <begin position="91"/>
        <end position="100"/>
    </location>
</feature>
<dbReference type="PROSITE" id="PS50102">
    <property type="entry name" value="RRM"/>
    <property type="match status" value="1"/>
</dbReference>
<dbReference type="OMA" id="MCTHKLA"/>
<feature type="region of interest" description="Disordered" evidence="4">
    <location>
        <begin position="256"/>
        <end position="320"/>
    </location>
</feature>
<comment type="caution">
    <text evidence="7">The sequence shown here is derived from an EMBL/GenBank/DDBJ whole genome shotgun (WGS) entry which is preliminary data.</text>
</comment>
<dbReference type="GO" id="GO:0003723">
    <property type="term" value="F:RNA binding"/>
    <property type="evidence" value="ECO:0007669"/>
    <property type="project" value="UniProtKB-UniRule"/>
</dbReference>
<dbReference type="SMART" id="SM00025">
    <property type="entry name" value="Pumilio"/>
    <property type="match status" value="6"/>
</dbReference>
<dbReference type="RefSeq" id="XP_001730437.1">
    <property type="nucleotide sequence ID" value="XM_001730385.1"/>
</dbReference>
<evidence type="ECO:0000313" key="7">
    <source>
        <dbReference type="EMBL" id="EDP43223.1"/>
    </source>
</evidence>
<keyword evidence="8" id="KW-1185">Reference proteome</keyword>
<evidence type="ECO:0000259" key="6">
    <source>
        <dbReference type="PROSITE" id="PS50303"/>
    </source>
</evidence>
<evidence type="ECO:0008006" key="9">
    <source>
        <dbReference type="Google" id="ProtNLM"/>
    </source>
</evidence>
<dbReference type="OrthoDB" id="2017782at2759"/>
<dbReference type="SMART" id="SM00360">
    <property type="entry name" value="RRM"/>
    <property type="match status" value="2"/>
</dbReference>
<dbReference type="GO" id="GO:0000288">
    <property type="term" value="P:nuclear-transcribed mRNA catabolic process, deadenylation-dependent decay"/>
    <property type="evidence" value="ECO:0007669"/>
    <property type="project" value="TreeGrafter"/>
</dbReference>
<feature type="region of interest" description="Disordered" evidence="4">
    <location>
        <begin position="535"/>
        <end position="557"/>
    </location>
</feature>
<dbReference type="PANTHER" id="PTHR47093:SF1">
    <property type="entry name" value="PROTEIN JSN1-RELATED"/>
    <property type="match status" value="1"/>
</dbReference>
<name>A8Q2T6_MALGO</name>
<evidence type="ECO:0000313" key="8">
    <source>
        <dbReference type="Proteomes" id="UP000008837"/>
    </source>
</evidence>
<feature type="compositionally biased region" description="Polar residues" evidence="4">
    <location>
        <begin position="280"/>
        <end position="295"/>
    </location>
</feature>
<dbReference type="Gene3D" id="1.25.10.10">
    <property type="entry name" value="Leucine-rich Repeat Variant"/>
    <property type="match status" value="1"/>
</dbReference>
<feature type="repeat" description="Pumilio" evidence="3">
    <location>
        <begin position="681"/>
        <end position="717"/>
    </location>
</feature>
<dbReference type="KEGG" id="mgl:MGL_2233"/>
<dbReference type="EMBL" id="AAYY01000008">
    <property type="protein sequence ID" value="EDP43223.1"/>
    <property type="molecule type" value="Genomic_DNA"/>
</dbReference>
<dbReference type="InterPro" id="IPR016024">
    <property type="entry name" value="ARM-type_fold"/>
</dbReference>
<feature type="repeat" description="Pumilio" evidence="3">
    <location>
        <begin position="643"/>
        <end position="680"/>
    </location>
</feature>
<dbReference type="Pfam" id="PF00076">
    <property type="entry name" value="RRM_1"/>
    <property type="match status" value="1"/>
</dbReference>
<evidence type="ECO:0000256" key="1">
    <source>
        <dbReference type="ARBA" id="ARBA00022737"/>
    </source>
</evidence>
<feature type="compositionally biased region" description="Low complexity" evidence="4">
    <location>
        <begin position="17"/>
        <end position="45"/>
    </location>
</feature>
<dbReference type="InterPro" id="IPR012677">
    <property type="entry name" value="Nucleotide-bd_a/b_plait_sf"/>
</dbReference>
<dbReference type="Pfam" id="PF00806">
    <property type="entry name" value="PUF"/>
    <property type="match status" value="3"/>
</dbReference>
<dbReference type="InterPro" id="IPR001313">
    <property type="entry name" value="Pumilio_RNA-bd_rpt"/>
</dbReference>
<sequence length="995" mass="108133">MSTPEPASVLESRPTDAWTAAASAGTLAPSASPSSSVWCSSSSNAMPVPGPNEDIALTSSQPPPTLAFQPADSPFHEKSPIPPLPRGRHGPTNSLSTIPSFDTRPAVASALDGGLHAHPPRGRTRAGTMPSRFGAPGAPLPKFDEPLWSGALGASHVSVPRHATDFEKVSTTYNSGLPSLPDGFRLLSEKSDADALGETQESSLAKTLDYLGLGDEPRPVPRERARTDASVKPALGMMESSHHLVIDRFLQPELLQQQQQQQNRISSATSPAPPMMPTQIHPQSQAPTKGSSQPFMSRAPGFGRLRSGTVAAMSGPDGRQRTELELQRAYGMMTPDALSARVRSNSAHLHSSQPRDSREERNLYITRLSTQASTRLLLRLFEPYGMIEDILLFPQHGAASVQFEEAIQAEQAAEAGTSFIGAYLMELFSDQSVMPHFAAGMSSILPPSMDVEPVASRVIQVSALPPGTTQSELTQLFLMAGPIEHVAAQPHAVQITFERIEDARTALQLDASLPFGGAWPLRVLSVSEEDIWPRRQPRATRVGGSASIVPSSDKGGVPLPSELAPSLAPDQQREWLKVLRFQSGLDPELEQVASPVEHTYATSIPLPADGGRASRRMDHAKYRELRKTLEAHRLTQPEVDQVALEQLDVIVELARNYIGNTVVQRFFEQCSESAKTRMLEKLAPHLASIGTHKNGTWAAQKIIDCVRTEEQQDLIVQHMQPYVPPLLLDQFGNYVVQCVLPFGFPKADFIMDAMVDRCWEIAQGRFGARSMRTCLEHPDMPRHHVKRVALAIILHCVPLSTSSNGALLLTWLFESSGLAGVSTLVAPRFVPFMSQMCTHKLASGVILRILSQTADLESARLLLQTLFDVPRMQVLEEVLLDPVHGVLLVSRALLSPALERDAQVKYSQATAELLQRNDLVYVPAYRRLAEQVGVLHDVPTRVPTLKWDGNAPLHPPPTSLTSLPPGALPATTTGLSLSATLPRPASTPVFQNELG</sequence>
<feature type="compositionally biased region" description="Low complexity" evidence="4">
    <location>
        <begin position="256"/>
        <end position="270"/>
    </location>
</feature>